<dbReference type="EMBL" id="UINC01223144">
    <property type="protein sequence ID" value="SVE52212.1"/>
    <property type="molecule type" value="Genomic_DNA"/>
</dbReference>
<name>A0A383E5V3_9ZZZZ</name>
<evidence type="ECO:0000313" key="1">
    <source>
        <dbReference type="EMBL" id="SVE52212.1"/>
    </source>
</evidence>
<dbReference type="PANTHER" id="PTHR11063">
    <property type="entry name" value="GLUTAMATE SEMIALDEHYDE DEHYDROGENASE"/>
    <property type="match status" value="1"/>
</dbReference>
<feature type="non-terminal residue" evidence="1">
    <location>
        <position position="101"/>
    </location>
</feature>
<gene>
    <name evidence="1" type="ORF">METZ01_LOCUS505066</name>
</gene>
<dbReference type="Gene3D" id="3.40.605.10">
    <property type="entry name" value="Aldehyde Dehydrogenase, Chain A, domain 1"/>
    <property type="match status" value="1"/>
</dbReference>
<dbReference type="InterPro" id="IPR016162">
    <property type="entry name" value="Ald_DH_N"/>
</dbReference>
<dbReference type="SUPFAM" id="SSF53720">
    <property type="entry name" value="ALDH-like"/>
    <property type="match status" value="1"/>
</dbReference>
<organism evidence="1">
    <name type="scientific">marine metagenome</name>
    <dbReference type="NCBI Taxonomy" id="408172"/>
    <lineage>
        <taxon>unclassified sequences</taxon>
        <taxon>metagenomes</taxon>
        <taxon>ecological metagenomes</taxon>
    </lineage>
</organism>
<dbReference type="PANTHER" id="PTHR11063:SF8">
    <property type="entry name" value="DELTA-1-PYRROLINE-5-CARBOXYLATE SYNTHASE"/>
    <property type="match status" value="1"/>
</dbReference>
<dbReference type="InterPro" id="IPR016161">
    <property type="entry name" value="Ald_DH/histidinol_DH"/>
</dbReference>
<proteinExistence type="predicted"/>
<accession>A0A383E5V3</accession>
<evidence type="ECO:0008006" key="2">
    <source>
        <dbReference type="Google" id="ProtNLM"/>
    </source>
</evidence>
<reference evidence="1" key="1">
    <citation type="submission" date="2018-05" db="EMBL/GenBank/DDBJ databases">
        <authorList>
            <person name="Lanie J.A."/>
            <person name="Ng W.-L."/>
            <person name="Kazmierczak K.M."/>
            <person name="Andrzejewski T.M."/>
            <person name="Davidsen T.M."/>
            <person name="Wayne K.J."/>
            <person name="Tettelin H."/>
            <person name="Glass J.I."/>
            <person name="Rusch D."/>
            <person name="Podicherti R."/>
            <person name="Tsui H.-C.T."/>
            <person name="Winkler M.E."/>
        </authorList>
    </citation>
    <scope>NUCLEOTIDE SEQUENCE</scope>
</reference>
<dbReference type="GO" id="GO:0004350">
    <property type="term" value="F:glutamate-5-semialdehyde dehydrogenase activity"/>
    <property type="evidence" value="ECO:0007669"/>
    <property type="project" value="TreeGrafter"/>
</dbReference>
<protein>
    <recommendedName>
        <fullName evidence="2">Aldehyde dehydrogenase domain-containing protein</fullName>
    </recommendedName>
</protein>
<dbReference type="AlphaFoldDB" id="A0A383E5V3"/>
<sequence>MNLTEQMSELARQAKRASRLLTRISTDDKNACLRAMADALEENAATIKEANAKDIDTGCEMGISQAMLDRLLLNDDRVTGMTTGLREVAGLPDPVGRILDE</sequence>